<proteinExistence type="predicted"/>
<protein>
    <submittedName>
        <fullName evidence="5">Kunitz/Bovine pancreatic trypsin inhibitor domain protein</fullName>
    </submittedName>
</protein>
<dbReference type="EMBL" id="JOJR01000004">
    <property type="protein sequence ID" value="RCN52992.1"/>
    <property type="molecule type" value="Genomic_DNA"/>
</dbReference>
<keyword evidence="3" id="KW-1015">Disulfide bond</keyword>
<comment type="caution">
    <text evidence="5">The sequence shown here is derived from an EMBL/GenBank/DDBJ whole genome shotgun (WGS) entry which is preliminary data.</text>
</comment>
<evidence type="ECO:0000313" key="6">
    <source>
        <dbReference type="Proteomes" id="UP000252519"/>
    </source>
</evidence>
<evidence type="ECO:0000259" key="4">
    <source>
        <dbReference type="PROSITE" id="PS50279"/>
    </source>
</evidence>
<gene>
    <name evidence="5" type="ORF">ANCCAN_00989</name>
</gene>
<evidence type="ECO:0000256" key="3">
    <source>
        <dbReference type="ARBA" id="ARBA00023157"/>
    </source>
</evidence>
<dbReference type="Pfam" id="PF00014">
    <property type="entry name" value="Kunitz_BPTI"/>
    <property type="match status" value="1"/>
</dbReference>
<dbReference type="PROSITE" id="PS00280">
    <property type="entry name" value="BPTI_KUNITZ_1"/>
    <property type="match status" value="1"/>
</dbReference>
<reference evidence="5 6" key="1">
    <citation type="submission" date="2014-10" db="EMBL/GenBank/DDBJ databases">
        <title>Draft genome of the hookworm Ancylostoma caninum.</title>
        <authorList>
            <person name="Mitreva M."/>
        </authorList>
    </citation>
    <scope>NUCLEOTIDE SEQUENCE [LARGE SCALE GENOMIC DNA]</scope>
    <source>
        <strain evidence="5 6">Baltimore</strain>
    </source>
</reference>
<evidence type="ECO:0000313" key="5">
    <source>
        <dbReference type="EMBL" id="RCN52992.1"/>
    </source>
</evidence>
<sequence>MKLKSQVNDMREEFYQFHLQGTIMKVLPLTLLCVTVCYCLYYEGAGQNGVDPQQGIDSGSKGYQQQNNQQIVQIPTLPPYRKRCRGPPVLPGGVTCMAYMERYTYDERRRRCVKFIYGGCRATPNNFGTLKECKKICMNRPKHPTYHQS</sequence>
<dbReference type="InterPro" id="IPR020901">
    <property type="entry name" value="Prtase_inh_Kunz-CS"/>
</dbReference>
<dbReference type="InterPro" id="IPR036880">
    <property type="entry name" value="Kunitz_BPTI_sf"/>
</dbReference>
<dbReference type="PANTHER" id="PTHR10083:SF328">
    <property type="entry name" value="TISSUE FACTOR PATHWAY INHIBITOR"/>
    <property type="match status" value="1"/>
</dbReference>
<dbReference type="PROSITE" id="PS50279">
    <property type="entry name" value="BPTI_KUNITZ_2"/>
    <property type="match status" value="1"/>
</dbReference>
<dbReference type="SUPFAM" id="SSF57362">
    <property type="entry name" value="BPTI-like"/>
    <property type="match status" value="1"/>
</dbReference>
<keyword evidence="2" id="KW-0722">Serine protease inhibitor</keyword>
<dbReference type="SMART" id="SM00131">
    <property type="entry name" value="KU"/>
    <property type="match status" value="1"/>
</dbReference>
<dbReference type="InterPro" id="IPR050098">
    <property type="entry name" value="TFPI/VKTCI-like"/>
</dbReference>
<keyword evidence="6" id="KW-1185">Reference proteome</keyword>
<dbReference type="PANTHER" id="PTHR10083">
    <property type="entry name" value="KUNITZ-TYPE PROTEASE INHIBITOR-RELATED"/>
    <property type="match status" value="1"/>
</dbReference>
<dbReference type="GO" id="GO:0005615">
    <property type="term" value="C:extracellular space"/>
    <property type="evidence" value="ECO:0007669"/>
    <property type="project" value="TreeGrafter"/>
</dbReference>
<dbReference type="InterPro" id="IPR002223">
    <property type="entry name" value="Kunitz_BPTI"/>
</dbReference>
<evidence type="ECO:0000256" key="2">
    <source>
        <dbReference type="ARBA" id="ARBA00022900"/>
    </source>
</evidence>
<evidence type="ECO:0000256" key="1">
    <source>
        <dbReference type="ARBA" id="ARBA00022690"/>
    </source>
</evidence>
<name>A0A368H8S7_ANCCA</name>
<dbReference type="Gene3D" id="4.10.410.10">
    <property type="entry name" value="Pancreatic trypsin inhibitor Kunitz domain"/>
    <property type="match status" value="1"/>
</dbReference>
<dbReference type="OrthoDB" id="6775666at2759"/>
<dbReference type="Proteomes" id="UP000252519">
    <property type="component" value="Unassembled WGS sequence"/>
</dbReference>
<accession>A0A368H8S7</accession>
<dbReference type="GO" id="GO:0004867">
    <property type="term" value="F:serine-type endopeptidase inhibitor activity"/>
    <property type="evidence" value="ECO:0007669"/>
    <property type="project" value="UniProtKB-KW"/>
</dbReference>
<dbReference type="AlphaFoldDB" id="A0A368H8S7"/>
<dbReference type="STRING" id="29170.A0A368H8S7"/>
<feature type="domain" description="BPTI/Kunitz inhibitor" evidence="4">
    <location>
        <begin position="84"/>
        <end position="137"/>
    </location>
</feature>
<organism evidence="5 6">
    <name type="scientific">Ancylostoma caninum</name>
    <name type="common">Dog hookworm</name>
    <dbReference type="NCBI Taxonomy" id="29170"/>
    <lineage>
        <taxon>Eukaryota</taxon>
        <taxon>Metazoa</taxon>
        <taxon>Ecdysozoa</taxon>
        <taxon>Nematoda</taxon>
        <taxon>Chromadorea</taxon>
        <taxon>Rhabditida</taxon>
        <taxon>Rhabditina</taxon>
        <taxon>Rhabditomorpha</taxon>
        <taxon>Strongyloidea</taxon>
        <taxon>Ancylostomatidae</taxon>
        <taxon>Ancylostomatinae</taxon>
        <taxon>Ancylostoma</taxon>
    </lineage>
</organism>
<keyword evidence="1" id="KW-0646">Protease inhibitor</keyword>